<sequence>MKNIILLFFTLTFLNASVSAQKNNDYKGYEAFYKSFNTYFKYPQQLSKRCIPVYTVMMIKFGKTGNIDSIQFSDSAFPQFVTEVIRIKNNLNFKSIYNDLVDINRNNDIVLIPIHIDTEQIGGCKSTIIPQDIVDLFKFSGERLTGNYFMYPGIYFKNFVGIPNY</sequence>
<reference evidence="2 3" key="1">
    <citation type="submission" date="2009-01" db="EMBL/GenBank/DDBJ databases">
        <authorList>
            <person name="Qin X."/>
            <person name="Bachman B."/>
            <person name="Battles P."/>
            <person name="Bell A."/>
            <person name="Bess C."/>
            <person name="Bickham C."/>
            <person name="Chaboub L."/>
            <person name="Chen D."/>
            <person name="Coyle M."/>
            <person name="Deiros D.R."/>
            <person name="Dinh H."/>
            <person name="Forbes L."/>
            <person name="Fowler G."/>
            <person name="Francisco L."/>
            <person name="Fu Q."/>
            <person name="Gubbala S."/>
            <person name="Hale W."/>
            <person name="Han Y."/>
            <person name="Hemphill L."/>
            <person name="Highlander S.K."/>
            <person name="Hirani K."/>
            <person name="Hogues M."/>
            <person name="Jackson L."/>
            <person name="Jakkamsetti A."/>
            <person name="Javaid M."/>
            <person name="Jiang H."/>
            <person name="Korchina V."/>
            <person name="Kovar C."/>
            <person name="Lara F."/>
            <person name="Lee S."/>
            <person name="Mata R."/>
            <person name="Mathew T."/>
            <person name="Moen C."/>
            <person name="Morales K."/>
            <person name="Munidasa M."/>
            <person name="Nazareth L."/>
            <person name="Ngo R."/>
            <person name="Nguyen L."/>
            <person name="Okwuonu G."/>
            <person name="Ongeri F."/>
            <person name="Patil S."/>
            <person name="Petrosino J."/>
            <person name="Pham C."/>
            <person name="Pham P."/>
            <person name="Pu L.-L."/>
            <person name="Puazo M."/>
            <person name="Raj R."/>
            <person name="Reid J."/>
            <person name="Rouhana J."/>
            <person name="Saada N."/>
            <person name="Shang Y."/>
            <person name="Simmons D."/>
            <person name="Thornton R."/>
            <person name="Warren J."/>
            <person name="Weissenberger G."/>
            <person name="Zhang J."/>
            <person name="Zhang L."/>
            <person name="Zhou C."/>
            <person name="Zhu D."/>
            <person name="Muzny D."/>
            <person name="Worley K."/>
            <person name="Gibbs R."/>
        </authorList>
    </citation>
    <scope>NUCLEOTIDE SEQUENCE [LARGE SCALE GENOMIC DNA]</scope>
    <source>
        <strain evidence="2 3">ATCC 33300</strain>
    </source>
</reference>
<keyword evidence="1" id="KW-0732">Signal</keyword>
<dbReference type="HOGENOM" id="CLU_1626017_0_0_10"/>
<name>C2FVM9_SPHSI</name>
<comment type="caution">
    <text evidence="2">The sequence shown here is derived from an EMBL/GenBank/DDBJ whole genome shotgun (WGS) entry which is preliminary data.</text>
</comment>
<dbReference type="AlphaFoldDB" id="C2FVM9"/>
<proteinExistence type="predicted"/>
<evidence type="ECO:0000313" key="2">
    <source>
        <dbReference type="EMBL" id="EEI93087.1"/>
    </source>
</evidence>
<feature type="chain" id="PRO_5002913959" evidence="1">
    <location>
        <begin position="21"/>
        <end position="165"/>
    </location>
</feature>
<dbReference type="Proteomes" id="UP000006241">
    <property type="component" value="Unassembled WGS sequence"/>
</dbReference>
<organism evidence="2 3">
    <name type="scientific">Sphingobacterium spiritivorum ATCC 33300</name>
    <dbReference type="NCBI Taxonomy" id="525372"/>
    <lineage>
        <taxon>Bacteria</taxon>
        <taxon>Pseudomonadati</taxon>
        <taxon>Bacteroidota</taxon>
        <taxon>Sphingobacteriia</taxon>
        <taxon>Sphingobacteriales</taxon>
        <taxon>Sphingobacteriaceae</taxon>
        <taxon>Sphingobacterium</taxon>
    </lineage>
</organism>
<protein>
    <submittedName>
        <fullName evidence="2">Uncharacterized protein</fullName>
    </submittedName>
</protein>
<evidence type="ECO:0000313" key="3">
    <source>
        <dbReference type="Proteomes" id="UP000006241"/>
    </source>
</evidence>
<gene>
    <name evidence="2" type="ORF">HMPREF0765_1385</name>
</gene>
<evidence type="ECO:0000256" key="1">
    <source>
        <dbReference type="SAM" id="SignalP"/>
    </source>
</evidence>
<accession>C2FVM9</accession>
<dbReference type="RefSeq" id="WP_003007232.1">
    <property type="nucleotide sequence ID" value="NZ_GG668631.1"/>
</dbReference>
<dbReference type="EMBL" id="ACHB01000033">
    <property type="protein sequence ID" value="EEI93087.1"/>
    <property type="molecule type" value="Genomic_DNA"/>
</dbReference>
<feature type="signal peptide" evidence="1">
    <location>
        <begin position="1"/>
        <end position="20"/>
    </location>
</feature>